<evidence type="ECO:0008006" key="4">
    <source>
        <dbReference type="Google" id="ProtNLM"/>
    </source>
</evidence>
<dbReference type="EMBL" id="AAKUWM010000004">
    <property type="protein sequence ID" value="ECV9657114.1"/>
    <property type="molecule type" value="Genomic_DNA"/>
</dbReference>
<keyword evidence="1" id="KW-0732">Signal</keyword>
<evidence type="ECO:0000313" key="3">
    <source>
        <dbReference type="EMBL" id="ECV9657114.1"/>
    </source>
</evidence>
<evidence type="ECO:0000313" key="2">
    <source>
        <dbReference type="EMBL" id="ECV1059178.1"/>
    </source>
</evidence>
<dbReference type="GO" id="GO:0009055">
    <property type="term" value="F:electron transfer activity"/>
    <property type="evidence" value="ECO:0007669"/>
    <property type="project" value="InterPro"/>
</dbReference>
<gene>
    <name evidence="3" type="ORF">F2N06_03715</name>
    <name evidence="2" type="ORF">F2N15_03080</name>
</gene>
<proteinExistence type="predicted"/>
<dbReference type="SUPFAM" id="SSF46626">
    <property type="entry name" value="Cytochrome c"/>
    <property type="match status" value="1"/>
</dbReference>
<dbReference type="InterPro" id="IPR036909">
    <property type="entry name" value="Cyt_c-like_dom_sf"/>
</dbReference>
<dbReference type="GO" id="GO:0020037">
    <property type="term" value="F:heme binding"/>
    <property type="evidence" value="ECO:0007669"/>
    <property type="project" value="InterPro"/>
</dbReference>
<reference evidence="3" key="1">
    <citation type="submission" date="2019-09" db="EMBL/GenBank/DDBJ databases">
        <authorList>
            <consortium name="GenomeTrakr network: Whole genome sequencing for foodborne pathogen traceback"/>
        </authorList>
    </citation>
    <scope>NUCLEOTIDE SEQUENCE [LARGE SCALE GENOMIC DNA]</scope>
    <source>
        <strain evidence="3">TTU_583</strain>
        <strain evidence="2">TTU_586</strain>
    </source>
</reference>
<feature type="chain" id="PRO_5036638365" description="Monoheme c-type cytochrome" evidence="1">
    <location>
        <begin position="18"/>
        <end position="177"/>
    </location>
</feature>
<feature type="signal peptide" evidence="1">
    <location>
        <begin position="1"/>
        <end position="17"/>
    </location>
</feature>
<dbReference type="EMBL" id="AAKSZQ010000004">
    <property type="protein sequence ID" value="ECV1059178.1"/>
    <property type="molecule type" value="Genomic_DNA"/>
</dbReference>
<dbReference type="Gene3D" id="1.10.760.10">
    <property type="entry name" value="Cytochrome c-like domain"/>
    <property type="match status" value="1"/>
</dbReference>
<evidence type="ECO:0000256" key="1">
    <source>
        <dbReference type="SAM" id="SignalP"/>
    </source>
</evidence>
<name>A0A698FKT3_CAMJU</name>
<comment type="caution">
    <text evidence="3">The sequence shown here is derived from an EMBL/GenBank/DDBJ whole genome shotgun (WGS) entry which is preliminary data.</text>
</comment>
<protein>
    <recommendedName>
        <fullName evidence="4">Monoheme c-type cytochrome</fullName>
    </recommendedName>
</protein>
<dbReference type="AlphaFoldDB" id="A0A698FKT3"/>
<accession>A0A698FKT3</accession>
<sequence>MKKILVLLACLCGISFAQDAYIFNEKAEIFDAQSKKSIGEIYEGTKVEVLKKEGDMSLIKVGGLVVENDPKILAFGKDGIYVLVKLKSQNASPVMEFWIKNKDLTDKEVEAWDEVELAYYDTCTSCHAAHKPKEHLMEEWDAYLSAMQGFAKITDEEKARILRFLQSHASNGPVDLN</sequence>
<organism evidence="3">
    <name type="scientific">Campylobacter jejuni</name>
    <dbReference type="NCBI Taxonomy" id="197"/>
    <lineage>
        <taxon>Bacteria</taxon>
        <taxon>Pseudomonadati</taxon>
        <taxon>Campylobacterota</taxon>
        <taxon>Epsilonproteobacteria</taxon>
        <taxon>Campylobacterales</taxon>
        <taxon>Campylobacteraceae</taxon>
        <taxon>Campylobacter</taxon>
    </lineage>
</organism>